<name>A0AAV2N6A5_9HYME</name>
<gene>
    <name evidence="2" type="ORF">LPLAT_LOCUS1924</name>
</gene>
<evidence type="ECO:0000313" key="3">
    <source>
        <dbReference type="Proteomes" id="UP001497644"/>
    </source>
</evidence>
<dbReference type="Proteomes" id="UP001497644">
    <property type="component" value="Chromosome 10"/>
</dbReference>
<proteinExistence type="predicted"/>
<dbReference type="EMBL" id="OZ034833">
    <property type="protein sequence ID" value="CAL1675631.1"/>
    <property type="molecule type" value="Genomic_DNA"/>
</dbReference>
<feature type="transmembrane region" description="Helical" evidence="1">
    <location>
        <begin position="12"/>
        <end position="36"/>
    </location>
</feature>
<reference evidence="2" key="1">
    <citation type="submission" date="2024-04" db="EMBL/GenBank/DDBJ databases">
        <authorList>
            <consortium name="Molecular Ecology Group"/>
        </authorList>
    </citation>
    <scope>NUCLEOTIDE SEQUENCE</scope>
</reference>
<evidence type="ECO:0000313" key="2">
    <source>
        <dbReference type="EMBL" id="CAL1675631.1"/>
    </source>
</evidence>
<keyword evidence="3" id="KW-1185">Reference proteome</keyword>
<keyword evidence="1" id="KW-1133">Transmembrane helix</keyword>
<accession>A0AAV2N6A5</accession>
<organism evidence="2 3">
    <name type="scientific">Lasius platythorax</name>
    <dbReference type="NCBI Taxonomy" id="488582"/>
    <lineage>
        <taxon>Eukaryota</taxon>
        <taxon>Metazoa</taxon>
        <taxon>Ecdysozoa</taxon>
        <taxon>Arthropoda</taxon>
        <taxon>Hexapoda</taxon>
        <taxon>Insecta</taxon>
        <taxon>Pterygota</taxon>
        <taxon>Neoptera</taxon>
        <taxon>Endopterygota</taxon>
        <taxon>Hymenoptera</taxon>
        <taxon>Apocrita</taxon>
        <taxon>Aculeata</taxon>
        <taxon>Formicoidea</taxon>
        <taxon>Formicidae</taxon>
        <taxon>Formicinae</taxon>
        <taxon>Lasius</taxon>
        <taxon>Lasius</taxon>
    </lineage>
</organism>
<dbReference type="AlphaFoldDB" id="A0AAV2N6A5"/>
<keyword evidence="1" id="KW-0812">Transmembrane</keyword>
<keyword evidence="1" id="KW-0472">Membrane</keyword>
<protein>
    <submittedName>
        <fullName evidence="2">Uncharacterized protein</fullName>
    </submittedName>
</protein>
<evidence type="ECO:0000256" key="1">
    <source>
        <dbReference type="SAM" id="Phobius"/>
    </source>
</evidence>
<sequence>MLSTNGHSRILPWLILLQIAFYILEIVLGMLLPAVIHNARNIRPGKQPTKASFNHRPQETTVTLFRFLYPLSGI</sequence>